<name>A0A5P1FIA1_ASPOF</name>
<accession>A0A5P1FIA1</accession>
<sequence length="265" mass="29149">MNARIVGSGDTTLVLSHGYGGSQSMWDYVLPSLSQSNRVLLFDWSFSSAVDPSIEIFDSLKYSSLNDFADDLISLLDEMMMEGVVYVGHSVAAMVGCIASVRRPELFSHLVLIAASPRYLNTDDYKGGFEQKDIESMLSSIKSNFATWAKNFAPVAVGATNPEATEKFCASFLNMRPETALSVAKSIFLSDWREILGEVEIPCTIVQGDNDICVPVSVANYMKSKIKGEVMMVEIVEGDGHFPQLTSPKRLLDVIERVLVLIKLV</sequence>
<feature type="domain" description="AB hydrolase-1" evidence="3">
    <location>
        <begin position="13"/>
        <end position="253"/>
    </location>
</feature>
<dbReference type="SUPFAM" id="SSF53474">
    <property type="entry name" value="alpha/beta-Hydrolases"/>
    <property type="match status" value="1"/>
</dbReference>
<dbReference type="AlphaFoldDB" id="A0A5P1FIA1"/>
<evidence type="ECO:0000256" key="1">
    <source>
        <dbReference type="ARBA" id="ARBA00008645"/>
    </source>
</evidence>
<evidence type="ECO:0000256" key="2">
    <source>
        <dbReference type="ARBA" id="ARBA00022801"/>
    </source>
</evidence>
<dbReference type="Gene3D" id="3.40.50.1820">
    <property type="entry name" value="alpha/beta hydrolase"/>
    <property type="match status" value="1"/>
</dbReference>
<keyword evidence="2" id="KW-0378">Hydrolase</keyword>
<comment type="similarity">
    <text evidence="1">Belongs to the AB hydrolase superfamily.</text>
</comment>
<dbReference type="Proteomes" id="UP000243459">
    <property type="component" value="Chromosome 3"/>
</dbReference>
<dbReference type="Gramene" id="ONK76619">
    <property type="protein sequence ID" value="ONK76619"/>
    <property type="gene ID" value="A4U43_C03F30220"/>
</dbReference>
<reference evidence="5" key="1">
    <citation type="journal article" date="2017" name="Nat. Commun.">
        <title>The asparagus genome sheds light on the origin and evolution of a young Y chromosome.</title>
        <authorList>
            <person name="Harkess A."/>
            <person name="Zhou J."/>
            <person name="Xu C."/>
            <person name="Bowers J.E."/>
            <person name="Van der Hulst R."/>
            <person name="Ayyampalayam S."/>
            <person name="Mercati F."/>
            <person name="Riccardi P."/>
            <person name="McKain M.R."/>
            <person name="Kakrana A."/>
            <person name="Tang H."/>
            <person name="Ray J."/>
            <person name="Groenendijk J."/>
            <person name="Arikit S."/>
            <person name="Mathioni S.M."/>
            <person name="Nakano M."/>
            <person name="Shan H."/>
            <person name="Telgmann-Rauber A."/>
            <person name="Kanno A."/>
            <person name="Yue Z."/>
            <person name="Chen H."/>
            <person name="Li W."/>
            <person name="Chen Y."/>
            <person name="Xu X."/>
            <person name="Zhang Y."/>
            <person name="Luo S."/>
            <person name="Chen H."/>
            <person name="Gao J."/>
            <person name="Mao Z."/>
            <person name="Pires J.C."/>
            <person name="Luo M."/>
            <person name="Kudrna D."/>
            <person name="Wing R.A."/>
            <person name="Meyers B.C."/>
            <person name="Yi K."/>
            <person name="Kong H."/>
            <person name="Lavrijsen P."/>
            <person name="Sunseri F."/>
            <person name="Falavigna A."/>
            <person name="Ye Y."/>
            <person name="Leebens-Mack J.H."/>
            <person name="Chen G."/>
        </authorList>
    </citation>
    <scope>NUCLEOTIDE SEQUENCE [LARGE SCALE GENOMIC DNA]</scope>
    <source>
        <strain evidence="5">cv. DH0086</strain>
    </source>
</reference>
<dbReference type="InterPro" id="IPR029058">
    <property type="entry name" value="AB_hydrolase_fold"/>
</dbReference>
<evidence type="ECO:0000259" key="3">
    <source>
        <dbReference type="Pfam" id="PF12697"/>
    </source>
</evidence>
<dbReference type="GO" id="GO:0016787">
    <property type="term" value="F:hydrolase activity"/>
    <property type="evidence" value="ECO:0007669"/>
    <property type="project" value="UniProtKB-KW"/>
</dbReference>
<organism evidence="4 5">
    <name type="scientific">Asparagus officinalis</name>
    <name type="common">Garden asparagus</name>
    <dbReference type="NCBI Taxonomy" id="4686"/>
    <lineage>
        <taxon>Eukaryota</taxon>
        <taxon>Viridiplantae</taxon>
        <taxon>Streptophyta</taxon>
        <taxon>Embryophyta</taxon>
        <taxon>Tracheophyta</taxon>
        <taxon>Spermatophyta</taxon>
        <taxon>Magnoliopsida</taxon>
        <taxon>Liliopsida</taxon>
        <taxon>Asparagales</taxon>
        <taxon>Asparagaceae</taxon>
        <taxon>Asparagoideae</taxon>
        <taxon>Asparagus</taxon>
    </lineage>
</organism>
<evidence type="ECO:0000313" key="5">
    <source>
        <dbReference type="Proteomes" id="UP000243459"/>
    </source>
</evidence>
<protein>
    <recommendedName>
        <fullName evidence="3">AB hydrolase-1 domain-containing protein</fullName>
    </recommendedName>
</protein>
<dbReference type="OrthoDB" id="408373at2759"/>
<dbReference type="InterPro" id="IPR000073">
    <property type="entry name" value="AB_hydrolase_1"/>
</dbReference>
<keyword evidence="5" id="KW-1185">Reference proteome</keyword>
<dbReference type="EMBL" id="CM007383">
    <property type="protein sequence ID" value="ONK76619.1"/>
    <property type="molecule type" value="Genomic_DNA"/>
</dbReference>
<dbReference type="OMA" id="WDKIIPV"/>
<dbReference type="FunFam" id="3.40.50.1820:FF:000042">
    <property type="entry name" value="probable strigolactone esterase DAD2"/>
    <property type="match status" value="1"/>
</dbReference>
<gene>
    <name evidence="4" type="ORF">A4U43_C03F30220</name>
</gene>
<evidence type="ECO:0000313" key="4">
    <source>
        <dbReference type="EMBL" id="ONK76619.1"/>
    </source>
</evidence>
<proteinExistence type="inferred from homology"/>
<dbReference type="Pfam" id="PF12697">
    <property type="entry name" value="Abhydrolase_6"/>
    <property type="match status" value="1"/>
</dbReference>
<dbReference type="PANTHER" id="PTHR43039">
    <property type="entry name" value="ESTERASE-RELATED"/>
    <property type="match status" value="1"/>
</dbReference>